<dbReference type="Pfam" id="PF14703">
    <property type="entry name" value="PHM7_cyt"/>
    <property type="match status" value="1"/>
</dbReference>
<keyword evidence="2" id="KW-0472">Membrane</keyword>
<feature type="domain" description="CSC1/OSCA1-like 7TM region" evidence="3">
    <location>
        <begin position="631"/>
        <end position="866"/>
    </location>
</feature>
<dbReference type="InterPro" id="IPR045122">
    <property type="entry name" value="Csc1-like"/>
</dbReference>
<feature type="non-terminal residue" evidence="5">
    <location>
        <position position="1"/>
    </location>
</feature>
<dbReference type="AlphaFoldDB" id="A0AAW1RUJ6"/>
<feature type="transmembrane region" description="Helical" evidence="2">
    <location>
        <begin position="639"/>
        <end position="659"/>
    </location>
</feature>
<name>A0AAW1RUJ6_9CHLO</name>
<feature type="transmembrane region" description="Helical" evidence="2">
    <location>
        <begin position="593"/>
        <end position="618"/>
    </location>
</feature>
<dbReference type="InterPro" id="IPR027815">
    <property type="entry name" value="CSC1/OSCA1-like_cyt"/>
</dbReference>
<feature type="compositionally biased region" description="Low complexity" evidence="1">
    <location>
        <begin position="155"/>
        <end position="169"/>
    </location>
</feature>
<dbReference type="Pfam" id="PF02714">
    <property type="entry name" value="RSN1_7TM"/>
    <property type="match status" value="1"/>
</dbReference>
<sequence length="955" mass="106277">SPLRPKVLARGPFADADAAGLTIHGSIDNVGLSHQVGVGHLPARHSLESRAMDQQGTMHVGGIHADLRRTIGSTVPLVSNVQDSSLLSPRDSMIAQQPEHPSSASQSPESATARRPAMGNGALESRPNSASAPGQQLQKLPSPDKGPWWRRRFLTSGPGTSGIGTPTTPRLKHSDGATSPMAVIHPHLAMVRDQLQADQDAASDALSQDTVPPSAFPPVSISRYETRDLELGDRDHAPMVRWWRNEVPNKHLEDDEKSLVGKPPVRFRKVVNTTTDDGRMIGVNAQQYAVLVMDVPNLARERAKLAKRQERAEAKTAKRQKRTEAKEARRASAAGSWWPGLRQRHATSGKHPAQPDAITNADLKSVAQKPVKPRDDTADFVLEEKGSTISEQVRGLAGNSNLPAPFLQSALHQAAHADEAEDFHEVDDMDAELLVGETFRRLFPESFQHVMPIRNHQSVDQLLIAWDQACAQLERAEASYEKIGGVRRPTHRLRCCGNVEPEVDSINFWAARVRQLESDIVEERQKVLQAPPCGAFFVFFNNQRDAAIAAQVNLHPEDGHSFRVQEAPGPEEVCWTTLWRDWRTREIREIVSIPFIVFMMLVPVGLFTGAVAQLTVAICGSSGFFNNFYSSWYCGSNSVWRSLVTGALPPILLTLWQALVMPNAFYRLAVIESQSVSLSALDRRIATLFVFWDVFNVFLGGMFAGSAFSQLGVIINKPGSIPSVIGTALPASSNFFINTLILKAFTMMPLRMFFPHIGALAALFQAMGCCKPKSERDRFMTLSPHSIRHGREVGSMMLVFVIALAYASSSPLIMVFALAYFFASWIMWRHHLLYIYERCYESGGRMWDKVFDYMIWCLFILEFFTACILLANAAFVQMSILLATMTPFLWKFNRYCKVRYAHAVRHMPLETAANAPTAHIDPFIYMPPALRSRAQGWYPECGKAWEAWGMPAYTF</sequence>
<feature type="compositionally biased region" description="Basic and acidic residues" evidence="1">
    <location>
        <begin position="306"/>
        <end position="330"/>
    </location>
</feature>
<gene>
    <name evidence="5" type="ORF">WJX84_006015</name>
</gene>
<feature type="transmembrane region" description="Helical" evidence="2">
    <location>
        <begin position="720"/>
        <end position="741"/>
    </location>
</feature>
<feature type="compositionally biased region" description="Polar residues" evidence="1">
    <location>
        <begin position="126"/>
        <end position="139"/>
    </location>
</feature>
<feature type="transmembrane region" description="Helical" evidence="2">
    <location>
        <begin position="853"/>
        <end position="875"/>
    </location>
</feature>
<evidence type="ECO:0008006" key="7">
    <source>
        <dbReference type="Google" id="ProtNLM"/>
    </source>
</evidence>
<evidence type="ECO:0000313" key="6">
    <source>
        <dbReference type="Proteomes" id="UP001485043"/>
    </source>
</evidence>
<keyword evidence="6" id="KW-1185">Reference proteome</keyword>
<protein>
    <recommendedName>
        <fullName evidence="7">ERD4-related membrane protein</fullName>
    </recommendedName>
</protein>
<dbReference type="InterPro" id="IPR003864">
    <property type="entry name" value="CSC1/OSCA1-like_7TM"/>
</dbReference>
<keyword evidence="2" id="KW-1133">Transmembrane helix</keyword>
<evidence type="ECO:0000259" key="4">
    <source>
        <dbReference type="Pfam" id="PF14703"/>
    </source>
</evidence>
<dbReference type="Proteomes" id="UP001485043">
    <property type="component" value="Unassembled WGS sequence"/>
</dbReference>
<accession>A0AAW1RUJ6</accession>
<feature type="domain" description="CSC1/OSCA1-like cytosolic" evidence="4">
    <location>
        <begin position="435"/>
        <end position="576"/>
    </location>
</feature>
<keyword evidence="2" id="KW-0812">Transmembrane</keyword>
<feature type="region of interest" description="Disordered" evidence="1">
    <location>
        <begin position="93"/>
        <end position="174"/>
    </location>
</feature>
<proteinExistence type="predicted"/>
<evidence type="ECO:0000256" key="2">
    <source>
        <dbReference type="SAM" id="Phobius"/>
    </source>
</evidence>
<comment type="caution">
    <text evidence="5">The sequence shown here is derived from an EMBL/GenBank/DDBJ whole genome shotgun (WGS) entry which is preliminary data.</text>
</comment>
<feature type="transmembrane region" description="Helical" evidence="2">
    <location>
        <begin position="685"/>
        <end position="708"/>
    </location>
</feature>
<evidence type="ECO:0000259" key="3">
    <source>
        <dbReference type="Pfam" id="PF02714"/>
    </source>
</evidence>
<dbReference type="GO" id="GO:0005886">
    <property type="term" value="C:plasma membrane"/>
    <property type="evidence" value="ECO:0007669"/>
    <property type="project" value="TreeGrafter"/>
</dbReference>
<dbReference type="EMBL" id="JALJOV010001994">
    <property type="protein sequence ID" value="KAK9837036.1"/>
    <property type="molecule type" value="Genomic_DNA"/>
</dbReference>
<feature type="compositionally biased region" description="Polar residues" evidence="1">
    <location>
        <begin position="99"/>
        <end position="110"/>
    </location>
</feature>
<dbReference type="PANTHER" id="PTHR13018">
    <property type="entry name" value="PROBABLE MEMBRANE PROTEIN DUF221-RELATED"/>
    <property type="match status" value="1"/>
</dbReference>
<reference evidence="5 6" key="1">
    <citation type="journal article" date="2024" name="Nat. Commun.">
        <title>Phylogenomics reveals the evolutionary origins of lichenization in chlorophyte algae.</title>
        <authorList>
            <person name="Puginier C."/>
            <person name="Libourel C."/>
            <person name="Otte J."/>
            <person name="Skaloud P."/>
            <person name="Haon M."/>
            <person name="Grisel S."/>
            <person name="Petersen M."/>
            <person name="Berrin J.G."/>
            <person name="Delaux P.M."/>
            <person name="Dal Grande F."/>
            <person name="Keller J."/>
        </authorList>
    </citation>
    <scope>NUCLEOTIDE SEQUENCE [LARGE SCALE GENOMIC DNA]</scope>
    <source>
        <strain evidence="5 6">SAG 2523</strain>
    </source>
</reference>
<evidence type="ECO:0000256" key="1">
    <source>
        <dbReference type="SAM" id="MobiDB-lite"/>
    </source>
</evidence>
<feature type="region of interest" description="Disordered" evidence="1">
    <location>
        <begin position="306"/>
        <end position="356"/>
    </location>
</feature>
<dbReference type="PANTHER" id="PTHR13018:SF5">
    <property type="entry name" value="RE44586P"/>
    <property type="match status" value="1"/>
</dbReference>
<feature type="region of interest" description="Disordered" evidence="1">
    <location>
        <begin position="196"/>
        <end position="219"/>
    </location>
</feature>
<dbReference type="GO" id="GO:0005227">
    <property type="term" value="F:calcium-activated cation channel activity"/>
    <property type="evidence" value="ECO:0007669"/>
    <property type="project" value="InterPro"/>
</dbReference>
<organism evidence="5 6">
    <name type="scientific">Apatococcus fuscideae</name>
    <dbReference type="NCBI Taxonomy" id="2026836"/>
    <lineage>
        <taxon>Eukaryota</taxon>
        <taxon>Viridiplantae</taxon>
        <taxon>Chlorophyta</taxon>
        <taxon>core chlorophytes</taxon>
        <taxon>Trebouxiophyceae</taxon>
        <taxon>Chlorellales</taxon>
        <taxon>Chlorellaceae</taxon>
        <taxon>Apatococcus</taxon>
    </lineage>
</organism>
<feature type="transmembrane region" description="Helical" evidence="2">
    <location>
        <begin position="798"/>
        <end position="823"/>
    </location>
</feature>
<evidence type="ECO:0000313" key="5">
    <source>
        <dbReference type="EMBL" id="KAK9837036.1"/>
    </source>
</evidence>
<feature type="compositionally biased region" description="Low complexity" evidence="1">
    <location>
        <begin position="196"/>
        <end position="209"/>
    </location>
</feature>
<feature type="transmembrane region" description="Helical" evidence="2">
    <location>
        <begin position="753"/>
        <end position="770"/>
    </location>
</feature>